<sequence>MSIKREKYFEIIQLLDQIMTNFESNGHFLKVFYETKFSEDFINSYIADHFKNIGKKTDRESIKGHGKVDVLVDYDYIIETKNYYNQEDLEFVYKQVLHRIHHRFLYASIVLLVNGFQKNKFKEILEDINKWINLKNGKKQNQKTKFNDNFLIVKIPNPDTGYDILLNIACYHLEFNINHAKKNYEINDKHRKEIHNQSREFIQSLSQINSFNFKDKEEIAAYVNNLTKEFLKIMSSCYEYNEYYLRPKKNNN</sequence>
<protein>
    <submittedName>
        <fullName evidence="1">Uncharacterized protein</fullName>
    </submittedName>
</protein>
<gene>
    <name evidence="1" type="ORF">OC696_02515</name>
</gene>
<dbReference type="EMBL" id="JAOSIW010000030">
    <property type="protein sequence ID" value="MDO8054724.1"/>
    <property type="molecule type" value="Genomic_DNA"/>
</dbReference>
<dbReference type="Proteomes" id="UP001170651">
    <property type="component" value="Unassembled WGS sequence"/>
</dbReference>
<name>A0AAP4X8P9_9MOLU</name>
<dbReference type="RefSeq" id="WP_004994594.1">
    <property type="nucleotide sequence ID" value="NZ_JAOSIW010000030.1"/>
</dbReference>
<accession>A0AAP4X8P9</accession>
<dbReference type="AlphaFoldDB" id="A0AAP4X8P9"/>
<keyword evidence="2" id="KW-1185">Reference proteome</keyword>
<evidence type="ECO:0000313" key="2">
    <source>
        <dbReference type="Proteomes" id="UP001170651"/>
    </source>
</evidence>
<proteinExistence type="predicted"/>
<evidence type="ECO:0000313" key="1">
    <source>
        <dbReference type="EMBL" id="MDO8054724.1"/>
    </source>
</evidence>
<organism evidence="1 2">
    <name type="scientific">Candidatus Phytoplasma australasiaticum subsp. australasiaticum</name>
    <dbReference type="NCBI Taxonomy" id="2832407"/>
    <lineage>
        <taxon>Bacteria</taxon>
        <taxon>Bacillati</taxon>
        <taxon>Mycoplasmatota</taxon>
        <taxon>Mollicutes</taxon>
        <taxon>Acholeplasmatales</taxon>
        <taxon>Acholeplasmataceae</taxon>
        <taxon>Candidatus Phytoplasma</taxon>
        <taxon>16SrII (Peanut WB group)</taxon>
        <taxon>Candidatus Phytoplasma australasiaticum</taxon>
    </lineage>
</organism>
<comment type="caution">
    <text evidence="1">The sequence shown here is derived from an EMBL/GenBank/DDBJ whole genome shotgun (WGS) entry which is preliminary data.</text>
</comment>
<reference evidence="1 2" key="1">
    <citation type="journal article" date="2023" name="Int. J. Syst. Evol. Microbiol.">
        <title>The observation of taxonomic boundaries for the 16SrII and 16SrXXV phytoplasmas using genome-based delimitation.</title>
        <authorList>
            <person name="Rodrigues Jardim B."/>
            <person name="Tran-Nguyen L.T.T."/>
            <person name="Gambley C."/>
            <person name="Al-Sadi A.M."/>
            <person name="Al-Subhi A.M."/>
            <person name="Foissac X."/>
            <person name="Salar P."/>
            <person name="Cai H."/>
            <person name="Yang J.Y."/>
            <person name="Davis R."/>
            <person name="Jones L."/>
            <person name="Rodoni B."/>
            <person name="Constable F.E."/>
        </authorList>
    </citation>
    <scope>NUCLEOTIDE SEQUENCE [LARGE SCALE GENOMIC DNA]</scope>
    <source>
        <strain evidence="1">BAWM-OMN-P26</strain>
    </source>
</reference>